<evidence type="ECO:0000313" key="2">
    <source>
        <dbReference type="EMBL" id="MDR7086460.1"/>
    </source>
</evidence>
<comment type="caution">
    <text evidence="2">The sequence shown here is derived from an EMBL/GenBank/DDBJ whole genome shotgun (WGS) entry which is preliminary data.</text>
</comment>
<dbReference type="Proteomes" id="UP001257739">
    <property type="component" value="Unassembled WGS sequence"/>
</dbReference>
<keyword evidence="3" id="KW-1185">Reference proteome</keyword>
<name>A0ABU1UMP4_9ACTN</name>
<proteinExistence type="predicted"/>
<dbReference type="Pfam" id="PF26366">
    <property type="entry name" value="DUF8094"/>
    <property type="match status" value="1"/>
</dbReference>
<reference evidence="2 3" key="1">
    <citation type="submission" date="2023-07" db="EMBL/GenBank/DDBJ databases">
        <title>Sorghum-associated microbial communities from plants grown in Nebraska, USA.</title>
        <authorList>
            <person name="Schachtman D."/>
        </authorList>
    </citation>
    <scope>NUCLEOTIDE SEQUENCE [LARGE SCALE GENOMIC DNA]</scope>
    <source>
        <strain evidence="2 3">BE248</strain>
    </source>
</reference>
<evidence type="ECO:0000313" key="3">
    <source>
        <dbReference type="Proteomes" id="UP001257739"/>
    </source>
</evidence>
<dbReference type="RefSeq" id="WP_309968337.1">
    <property type="nucleotide sequence ID" value="NZ_JAVDWH010000001.1"/>
</dbReference>
<protein>
    <recommendedName>
        <fullName evidence="1">DUF8094 domain-containing protein</fullName>
    </recommendedName>
</protein>
<sequence length="316" mass="33916">MKRLVAAACCLLVLSACSRPHERSDLSVGKDAARTSEINQVFERYRLVRNAAIKLLDPRPLSTVESDAVLDIDSGSFEVSQRLAQKQKQDTSAIDVTRVVTPHFAKYPLWFLAVVRDKAKGVNRIQIFERAQAVDPWLLVASPETVSEIDLPELRSTGSKVMTVAPDNGKGMALSAQAAATAYAATLGNAASPEAKTVVNDSFIRQMRAAAASSTGLSGVKFAQRWTAENVRFVLRTADGGALAFVTLLRYDTYKVKSGLTVSWPEGTPQQAFLSTGISGSGTLQYKHQVLLHLPGGNGKPRAIGQYGGVVGAVNE</sequence>
<dbReference type="PROSITE" id="PS51257">
    <property type="entry name" value="PROKAR_LIPOPROTEIN"/>
    <property type="match status" value="1"/>
</dbReference>
<dbReference type="EMBL" id="JAVDWH010000001">
    <property type="protein sequence ID" value="MDR7086460.1"/>
    <property type="molecule type" value="Genomic_DNA"/>
</dbReference>
<accession>A0ABU1UMP4</accession>
<evidence type="ECO:0000259" key="1">
    <source>
        <dbReference type="Pfam" id="PF26366"/>
    </source>
</evidence>
<feature type="domain" description="DUF8094" evidence="1">
    <location>
        <begin position="37"/>
        <end position="313"/>
    </location>
</feature>
<organism evidence="2 3">
    <name type="scientific">Aeromicrobium panaciterrae</name>
    <dbReference type="NCBI Taxonomy" id="363861"/>
    <lineage>
        <taxon>Bacteria</taxon>
        <taxon>Bacillati</taxon>
        <taxon>Actinomycetota</taxon>
        <taxon>Actinomycetes</taxon>
        <taxon>Propionibacteriales</taxon>
        <taxon>Nocardioidaceae</taxon>
        <taxon>Aeromicrobium</taxon>
    </lineage>
</organism>
<dbReference type="InterPro" id="IPR058407">
    <property type="entry name" value="DUF8094"/>
</dbReference>
<gene>
    <name evidence="2" type="ORF">J2X11_001299</name>
</gene>